<name>A0ABZ0WQ21_9BURK</name>
<evidence type="ECO:0000256" key="3">
    <source>
        <dbReference type="SAM" id="MobiDB-lite"/>
    </source>
</evidence>
<keyword evidence="2" id="KW-0449">Lipoprotein</keyword>
<keyword evidence="2" id="KW-0812">Transmembrane</keyword>
<dbReference type="SUPFAM" id="SSF56954">
    <property type="entry name" value="Outer membrane efflux proteins (OEP)"/>
    <property type="match status" value="1"/>
</dbReference>
<dbReference type="EMBL" id="CP139965">
    <property type="protein sequence ID" value="WQD79453.1"/>
    <property type="molecule type" value="Genomic_DNA"/>
</dbReference>
<dbReference type="NCBIfam" id="TIGR01845">
    <property type="entry name" value="outer_NodT"/>
    <property type="match status" value="1"/>
</dbReference>
<dbReference type="PANTHER" id="PTHR30203:SF33">
    <property type="entry name" value="BLR4455 PROTEIN"/>
    <property type="match status" value="1"/>
</dbReference>
<feature type="region of interest" description="Disordered" evidence="3">
    <location>
        <begin position="21"/>
        <end position="41"/>
    </location>
</feature>
<evidence type="ECO:0000256" key="2">
    <source>
        <dbReference type="RuleBase" id="RU362097"/>
    </source>
</evidence>
<dbReference type="InterPro" id="IPR010131">
    <property type="entry name" value="MdtP/NodT-like"/>
</dbReference>
<keyword evidence="2" id="KW-1134">Transmembrane beta strand</keyword>
<protein>
    <submittedName>
        <fullName evidence="4">Efflux transporter outer membrane subunit</fullName>
    </submittedName>
</protein>
<dbReference type="PROSITE" id="PS51257">
    <property type="entry name" value="PROKAR_LIPOPROTEIN"/>
    <property type="match status" value="1"/>
</dbReference>
<keyword evidence="2" id="KW-0564">Palmitate</keyword>
<evidence type="ECO:0000313" key="4">
    <source>
        <dbReference type="EMBL" id="WQD79453.1"/>
    </source>
</evidence>
<gene>
    <name evidence="4" type="ORF">U0042_07090</name>
</gene>
<evidence type="ECO:0000256" key="1">
    <source>
        <dbReference type="ARBA" id="ARBA00007613"/>
    </source>
</evidence>
<dbReference type="Proteomes" id="UP001325479">
    <property type="component" value="Chromosome"/>
</dbReference>
<evidence type="ECO:0000313" key="5">
    <source>
        <dbReference type="Proteomes" id="UP001325479"/>
    </source>
</evidence>
<accession>A0ABZ0WQ21</accession>
<keyword evidence="2" id="KW-0472">Membrane</keyword>
<dbReference type="Gene3D" id="2.20.200.10">
    <property type="entry name" value="Outer membrane efflux proteins (OEP)"/>
    <property type="match status" value="1"/>
</dbReference>
<dbReference type="Pfam" id="PF02321">
    <property type="entry name" value="OEP"/>
    <property type="match status" value="2"/>
</dbReference>
<comment type="subcellular location">
    <subcellularLocation>
        <location evidence="2">Cell membrane</location>
        <topology evidence="2">Lipid-anchor</topology>
    </subcellularLocation>
</comment>
<organism evidence="4 5">
    <name type="scientific">Paraburkholderia kururiensis</name>
    <dbReference type="NCBI Taxonomy" id="984307"/>
    <lineage>
        <taxon>Bacteria</taxon>
        <taxon>Pseudomonadati</taxon>
        <taxon>Pseudomonadota</taxon>
        <taxon>Betaproteobacteria</taxon>
        <taxon>Burkholderiales</taxon>
        <taxon>Burkholderiaceae</taxon>
        <taxon>Paraburkholderia</taxon>
    </lineage>
</organism>
<comment type="similarity">
    <text evidence="1 2">Belongs to the outer membrane factor (OMF) (TC 1.B.17) family.</text>
</comment>
<dbReference type="Gene3D" id="1.20.1600.10">
    <property type="entry name" value="Outer membrane efflux proteins (OEP)"/>
    <property type="match status" value="1"/>
</dbReference>
<reference evidence="4 5" key="1">
    <citation type="submission" date="2023-12" db="EMBL/GenBank/DDBJ databases">
        <title>Genome sequencing and assembly of bacterial species from a model synthetic community.</title>
        <authorList>
            <person name="Hogle S.L."/>
        </authorList>
    </citation>
    <scope>NUCLEOTIDE SEQUENCE [LARGE SCALE GENOMIC DNA]</scope>
    <source>
        <strain evidence="4 5">HAMBI 2494</strain>
    </source>
</reference>
<dbReference type="InterPro" id="IPR003423">
    <property type="entry name" value="OMP_efflux"/>
</dbReference>
<dbReference type="PANTHER" id="PTHR30203">
    <property type="entry name" value="OUTER MEMBRANE CATION EFFLUX PROTEIN"/>
    <property type="match status" value="1"/>
</dbReference>
<keyword evidence="5" id="KW-1185">Reference proteome</keyword>
<dbReference type="RefSeq" id="WP_232833621.1">
    <property type="nucleotide sequence ID" value="NZ_CP139965.1"/>
</dbReference>
<sequence>MIRRRFIVLIGAALAGCAGPRRPAPAGSGVQAPQAWRTPTNAGTSTLRLDWWKSFGDATLNALVDEAMSHNDDIALAAVNVEEARAQLAYAQAQRMPNVQFGADGGRERNVNPGFGVPEEQAAGEALIQASYDLDLFGRLKASSAAARASLLATEDARQTVRLGVAATVATSYFTLLSLDAQLAIVRQTLQVRRDELHIEQHRFDAGYSTALDLTRAQAEVESTVQRLPGLELGMARAEDSLSLLLGRVPGAVARPRRFEQLTLPEIPVALPSVVLRSRPDIAAAEARLAATDHTLDAARAAFLPDIRLSAMGGFVGSTLVDASPVSVWSIGGSILAPLLDAGRLRSQEDVATARRDEAAFAYRKTVMQAFREVEDNLAATAKYREQYESLSRTRDILQRAFSLASSRYREGYATYLDQLDAQRNLLSAELSLVQSRQDRFDAAVSLIQALGGGWAPDTQRQAARDG</sequence>
<proteinExistence type="inferred from homology"/>